<dbReference type="Proteomes" id="UP000527324">
    <property type="component" value="Unassembled WGS sequence"/>
</dbReference>
<dbReference type="EMBL" id="JACHOQ010000003">
    <property type="protein sequence ID" value="MBB5740254.1"/>
    <property type="molecule type" value="Genomic_DNA"/>
</dbReference>
<accession>A0A7W9C7B5</accession>
<comment type="caution">
    <text evidence="1">The sequence shown here is derived from an EMBL/GenBank/DDBJ whole genome shotgun (WGS) entry which is preliminary data.</text>
</comment>
<keyword evidence="2" id="KW-1185">Reference proteome</keyword>
<dbReference type="AlphaFoldDB" id="A0A7W9C7B5"/>
<proteinExistence type="predicted"/>
<name>A0A7W9C7B5_9CAUL</name>
<dbReference type="GeneID" id="88841445"/>
<protein>
    <submittedName>
        <fullName evidence="1">Uncharacterized protein</fullName>
    </submittedName>
</protein>
<reference evidence="1 2" key="1">
    <citation type="submission" date="2020-08" db="EMBL/GenBank/DDBJ databases">
        <title>Genomic Encyclopedia of Type Strains, Phase IV (KMG-IV): sequencing the most valuable type-strain genomes for metagenomic binning, comparative biology and taxonomic classification.</title>
        <authorList>
            <person name="Goeker M."/>
        </authorList>
    </citation>
    <scope>NUCLEOTIDE SEQUENCE [LARGE SCALE GENOMIC DNA]</scope>
    <source>
        <strain evidence="1 2">DSM 4731</strain>
    </source>
</reference>
<evidence type="ECO:0000313" key="2">
    <source>
        <dbReference type="Proteomes" id="UP000527324"/>
    </source>
</evidence>
<dbReference type="RefSeq" id="WP_255347087.1">
    <property type="nucleotide sequence ID" value="NZ_CAJFZW010000001.1"/>
</dbReference>
<organism evidence="1 2">
    <name type="scientific">Brevundimonas aurantiaca</name>
    <dbReference type="NCBI Taxonomy" id="74316"/>
    <lineage>
        <taxon>Bacteria</taxon>
        <taxon>Pseudomonadati</taxon>
        <taxon>Pseudomonadota</taxon>
        <taxon>Alphaproteobacteria</taxon>
        <taxon>Caulobacterales</taxon>
        <taxon>Caulobacteraceae</taxon>
        <taxon>Brevundimonas</taxon>
    </lineage>
</organism>
<sequence length="43" mass="4554">MNRKRLVILLSAALAIAAFVAGAVAQRAGMFVPDRSIPTRDVS</sequence>
<evidence type="ECO:0000313" key="1">
    <source>
        <dbReference type="EMBL" id="MBB5740254.1"/>
    </source>
</evidence>
<gene>
    <name evidence="1" type="ORF">GGQ93_001968</name>
</gene>